<dbReference type="InterPro" id="IPR039754">
    <property type="entry name" value="Esf1"/>
</dbReference>
<dbReference type="PANTHER" id="PTHR12202:SF0">
    <property type="entry name" value="ESF1 HOMOLOG"/>
    <property type="match status" value="1"/>
</dbReference>
<proteinExistence type="inferred from homology"/>
<evidence type="ECO:0000259" key="6">
    <source>
        <dbReference type="Pfam" id="PF08159"/>
    </source>
</evidence>
<feature type="compositionally biased region" description="Basic and acidic residues" evidence="5">
    <location>
        <begin position="59"/>
        <end position="70"/>
    </location>
</feature>
<keyword evidence="8" id="KW-1185">Reference proteome</keyword>
<dbReference type="GO" id="GO:0005730">
    <property type="term" value="C:nucleolus"/>
    <property type="evidence" value="ECO:0007669"/>
    <property type="project" value="UniProtKB-SubCell"/>
</dbReference>
<keyword evidence="3" id="KW-0175">Coiled coil</keyword>
<gene>
    <name evidence="9 10" type="primary">LOC112681415</name>
</gene>
<feature type="compositionally biased region" description="Basic and acidic residues" evidence="5">
    <location>
        <begin position="129"/>
        <end position="142"/>
    </location>
</feature>
<dbReference type="Pfam" id="PF08159">
    <property type="entry name" value="NUC153"/>
    <property type="match status" value="1"/>
</dbReference>
<comment type="similarity">
    <text evidence="2">Belongs to the ESF1 family.</text>
</comment>
<evidence type="ECO:0000256" key="5">
    <source>
        <dbReference type="SAM" id="MobiDB-lite"/>
    </source>
</evidence>
<feature type="compositionally biased region" description="Acidic residues" evidence="5">
    <location>
        <begin position="249"/>
        <end position="258"/>
    </location>
</feature>
<evidence type="ECO:0000313" key="8">
    <source>
        <dbReference type="Proteomes" id="UP000694846"/>
    </source>
</evidence>
<feature type="compositionally biased region" description="Basic and acidic residues" evidence="5">
    <location>
        <begin position="600"/>
        <end position="613"/>
    </location>
</feature>
<feature type="compositionally biased region" description="Acidic residues" evidence="5">
    <location>
        <begin position="89"/>
        <end position="99"/>
    </location>
</feature>
<evidence type="ECO:0000256" key="4">
    <source>
        <dbReference type="ARBA" id="ARBA00023242"/>
    </source>
</evidence>
<feature type="region of interest" description="Disordered" evidence="5">
    <location>
        <begin position="231"/>
        <end position="261"/>
    </location>
</feature>
<dbReference type="GO" id="GO:0003723">
    <property type="term" value="F:RNA binding"/>
    <property type="evidence" value="ECO:0007669"/>
    <property type="project" value="TreeGrafter"/>
</dbReference>
<feature type="domain" description="NUC153" evidence="6">
    <location>
        <begin position="566"/>
        <end position="594"/>
    </location>
</feature>
<accession>A0A8B8FA06</accession>
<evidence type="ECO:0000256" key="3">
    <source>
        <dbReference type="ARBA" id="ARBA00023054"/>
    </source>
</evidence>
<feature type="compositionally biased region" description="Acidic residues" evidence="5">
    <location>
        <begin position="71"/>
        <end position="81"/>
    </location>
</feature>
<protein>
    <submittedName>
        <fullName evidence="9 10">ESF1 homolog</fullName>
    </submittedName>
</protein>
<dbReference type="InterPro" id="IPR012580">
    <property type="entry name" value="NUC153"/>
</dbReference>
<feature type="compositionally biased region" description="Basic and acidic residues" evidence="5">
    <location>
        <begin position="524"/>
        <end position="541"/>
    </location>
</feature>
<feature type="compositionally biased region" description="Basic and acidic residues" evidence="5">
    <location>
        <begin position="473"/>
        <end position="512"/>
    </location>
</feature>
<evidence type="ECO:0000256" key="1">
    <source>
        <dbReference type="ARBA" id="ARBA00004604"/>
    </source>
</evidence>
<evidence type="ECO:0000256" key="2">
    <source>
        <dbReference type="ARBA" id="ARBA00009087"/>
    </source>
</evidence>
<dbReference type="RefSeq" id="XP_025407456.1">
    <property type="nucleotide sequence ID" value="XM_025551671.1"/>
</dbReference>
<feature type="compositionally biased region" description="Basic and acidic residues" evidence="5">
    <location>
        <begin position="162"/>
        <end position="171"/>
    </location>
</feature>
<feature type="compositionally biased region" description="Basic residues" evidence="5">
    <location>
        <begin position="542"/>
        <end position="552"/>
    </location>
</feature>
<feature type="region of interest" description="Disordered" evidence="5">
    <location>
        <begin position="1"/>
        <end position="23"/>
    </location>
</feature>
<dbReference type="PANTHER" id="PTHR12202">
    <property type="entry name" value="ESF1 HOMOLOG"/>
    <property type="match status" value="1"/>
</dbReference>
<evidence type="ECO:0000313" key="10">
    <source>
        <dbReference type="RefSeq" id="XP_025407457.1"/>
    </source>
</evidence>
<feature type="compositionally biased region" description="Basic and acidic residues" evidence="5">
    <location>
        <begin position="433"/>
        <end position="442"/>
    </location>
</feature>
<dbReference type="GeneID" id="112681415"/>
<organism evidence="8 9">
    <name type="scientific">Sipha flava</name>
    <name type="common">yellow sugarcane aphid</name>
    <dbReference type="NCBI Taxonomy" id="143950"/>
    <lineage>
        <taxon>Eukaryota</taxon>
        <taxon>Metazoa</taxon>
        <taxon>Ecdysozoa</taxon>
        <taxon>Arthropoda</taxon>
        <taxon>Hexapoda</taxon>
        <taxon>Insecta</taxon>
        <taxon>Pterygota</taxon>
        <taxon>Neoptera</taxon>
        <taxon>Paraneoptera</taxon>
        <taxon>Hemiptera</taxon>
        <taxon>Sternorrhyncha</taxon>
        <taxon>Aphidomorpha</taxon>
        <taxon>Aphidoidea</taxon>
        <taxon>Aphididae</taxon>
        <taxon>Sipha</taxon>
    </lineage>
</organism>
<reference evidence="9 10" key="1">
    <citation type="submission" date="2025-04" db="UniProtKB">
        <authorList>
            <consortium name="RefSeq"/>
        </authorList>
    </citation>
    <scope>IDENTIFICATION</scope>
    <source>
        <tissue evidence="9 10">Whole body</tissue>
    </source>
</reference>
<evidence type="ECO:0000313" key="9">
    <source>
        <dbReference type="RefSeq" id="XP_025407456.1"/>
    </source>
</evidence>
<evidence type="ECO:0000259" key="7">
    <source>
        <dbReference type="Pfam" id="PF25121"/>
    </source>
</evidence>
<sequence>MYSNDKRFAKIGGDPKFKRVPKADRKVKIDKRFQSIFNDKRFKVKYTIDKRGKPLRGSTTEDFKKFYHMSDEEEEEEDDEEVKEKDDETNSEQDSDDENNVSQESGEQSLVENDDEEETNKISRKIKNRLKDKTIDYARGDGELSDSSSDDDTSSDGENEENVEHCWGELDKDADNVEEATSRLALCNMDWDRIQAADLMILFNSFTPSDGYIKSITIYPSEFGMKRLEEEEVKGPPELISNNPKEIGSSDDSEQEEEEGRKYHMEKLRKYQLARLKYYYAIIECDSPETANKIYTDCDGIEYESSATRLDLRFVPDDTEFDQEPKEVCNKLPDMTKYKPHLFTTTALQQAKVNLTWDETDPRRNELVNKLKTNPKSEIDDSDLQKYVAFSSEDEDIDDKNIQSDEKCNEDSGSKKNPIDKYKELLQNIQDEEEKKANKDNELEISWGIGLQEKVQKSVDEKSKKNLTPFQKMMEKKKERMREKQQLKKEATKKKDNETDSDSENKKIKQQAELELLLMDEEPSEKQHFNMKKIQEEETKSSKKKNKNKLKKEKPNADEFSVDVNDDRFSAMYTSHLYNIDPADPKFKRTKGMEAFIHEKASRRQQYDTEKVDVPPLKKSKPSINNPELFNLVKSVKSKTKHIE</sequence>
<keyword evidence="4" id="KW-0539">Nucleus</keyword>
<dbReference type="InterPro" id="IPR056750">
    <property type="entry name" value="RRM_ESF1"/>
</dbReference>
<dbReference type="AlphaFoldDB" id="A0A8B8FA06"/>
<feature type="compositionally biased region" description="Basic and acidic residues" evidence="5">
    <location>
        <begin position="454"/>
        <end position="464"/>
    </location>
</feature>
<feature type="compositionally biased region" description="Basic and acidic residues" evidence="5">
    <location>
        <begin position="399"/>
        <end position="424"/>
    </location>
</feature>
<name>A0A8B8FA06_9HEMI</name>
<dbReference type="RefSeq" id="XP_025407457.1">
    <property type="nucleotide sequence ID" value="XM_025551672.1"/>
</dbReference>
<feature type="region of interest" description="Disordered" evidence="5">
    <location>
        <begin position="395"/>
        <end position="561"/>
    </location>
</feature>
<dbReference type="Proteomes" id="UP000694846">
    <property type="component" value="Unplaced"/>
</dbReference>
<comment type="subcellular location">
    <subcellularLocation>
        <location evidence="1">Nucleus</location>
        <location evidence="1">Nucleolus</location>
    </subcellularLocation>
</comment>
<feature type="compositionally biased region" description="Polar residues" evidence="5">
    <location>
        <begin position="100"/>
        <end position="111"/>
    </location>
</feature>
<dbReference type="GO" id="GO:0006364">
    <property type="term" value="P:rRNA processing"/>
    <property type="evidence" value="ECO:0007669"/>
    <property type="project" value="InterPro"/>
</dbReference>
<feature type="compositionally biased region" description="Acidic residues" evidence="5">
    <location>
        <begin position="148"/>
        <end position="161"/>
    </location>
</feature>
<feature type="region of interest" description="Disordered" evidence="5">
    <location>
        <begin position="600"/>
        <end position="626"/>
    </location>
</feature>
<feature type="region of interest" description="Disordered" evidence="5">
    <location>
        <begin position="50"/>
        <end position="171"/>
    </location>
</feature>
<feature type="domain" description="ESF1 RRM" evidence="7">
    <location>
        <begin position="181"/>
        <end position="329"/>
    </location>
</feature>
<dbReference type="Pfam" id="PF25121">
    <property type="entry name" value="RRM_ESF1"/>
    <property type="match status" value="1"/>
</dbReference>
<dbReference type="OrthoDB" id="431825at2759"/>